<evidence type="ECO:0000313" key="2">
    <source>
        <dbReference type="Proteomes" id="UP000821865"/>
    </source>
</evidence>
<evidence type="ECO:0000313" key="1">
    <source>
        <dbReference type="EMBL" id="KAH7960890.1"/>
    </source>
</evidence>
<name>A0ACB8D964_DERSI</name>
<sequence>MEKPGVPLAPTARADNAERMNGTDTVDTTPAEEDVQDAQGAEVTLPKAMQIESVSTRPITRTRSRDFPRRSRGTSSDRRSSSIKPASGVGTMPASAALTTLHARGARGSTSASKGSIHSWPLPSKPKNSWQLPPPKRSIDAMRDFSPLSSVASPISSSVAGATSTGLPSHSRTSTSKADRGVHGSPLRTLLQSTKANVAAPLVMIATTLAVLFWLMASSQSHEKDLSAACRSEECHQYAKRLRESLNESVDPCTNFTRYVCDGWRRRHQLSVAEEAFMWTFDRMSKFVRTIEVPPHHQTAVTRAAAFYRSCVSVLRGERDELSRVKRAMAAAGITWPKKPKAVPDLLHTLLYVHLQLRWSARWRYTFRSVGIAEHVLLETSYPTYVRQFFGLWRDLGESRLHLFLSWYTIQMAALFSNRLLIENFYGSEKGALLRHGAFCFSKAYLLSGATVLRSSSSYALVGDARAQAEQLLWSIREAFSRRQQGWPYDESAAISKLLALSDQEFALSAFAVFDENTTDNTVSQHIGHGDITSSLVDNWMAAPLPHVTNVSHIASTAIERLSFATATTDGRVVLMPYAFSFPFFDARGTRAMNYAGVGFHIAYALSQLSLLPYISDIHGPLYRFYNCTGMSSNATNSSSERILDAFSAFTTQALFDAFVNASASLGTSDSLPGLPALSGSRLFFVSLCYAKCRGSWTGGLTEPECGGFLPYVEAFTKVFGCQDGKPMKPVKKCEVF</sequence>
<protein>
    <submittedName>
        <fullName evidence="1">Uncharacterized protein</fullName>
    </submittedName>
</protein>
<proteinExistence type="predicted"/>
<reference evidence="1" key="1">
    <citation type="submission" date="2020-05" db="EMBL/GenBank/DDBJ databases">
        <title>Large-scale comparative analyses of tick genomes elucidate their genetic diversity and vector capacities.</title>
        <authorList>
            <person name="Jia N."/>
            <person name="Wang J."/>
            <person name="Shi W."/>
            <person name="Du L."/>
            <person name="Sun Y."/>
            <person name="Zhan W."/>
            <person name="Jiang J."/>
            <person name="Wang Q."/>
            <person name="Zhang B."/>
            <person name="Ji P."/>
            <person name="Sakyi L.B."/>
            <person name="Cui X."/>
            <person name="Yuan T."/>
            <person name="Jiang B."/>
            <person name="Yang W."/>
            <person name="Lam T.T.-Y."/>
            <person name="Chang Q."/>
            <person name="Ding S."/>
            <person name="Wang X."/>
            <person name="Zhu J."/>
            <person name="Ruan X."/>
            <person name="Zhao L."/>
            <person name="Wei J."/>
            <person name="Que T."/>
            <person name="Du C."/>
            <person name="Cheng J."/>
            <person name="Dai P."/>
            <person name="Han X."/>
            <person name="Huang E."/>
            <person name="Gao Y."/>
            <person name="Liu J."/>
            <person name="Shao H."/>
            <person name="Ye R."/>
            <person name="Li L."/>
            <person name="Wei W."/>
            <person name="Wang X."/>
            <person name="Wang C."/>
            <person name="Yang T."/>
            <person name="Huo Q."/>
            <person name="Li W."/>
            <person name="Guo W."/>
            <person name="Chen H."/>
            <person name="Zhou L."/>
            <person name="Ni X."/>
            <person name="Tian J."/>
            <person name="Zhou Y."/>
            <person name="Sheng Y."/>
            <person name="Liu T."/>
            <person name="Pan Y."/>
            <person name="Xia L."/>
            <person name="Li J."/>
            <person name="Zhao F."/>
            <person name="Cao W."/>
        </authorList>
    </citation>
    <scope>NUCLEOTIDE SEQUENCE</scope>
    <source>
        <strain evidence="1">Dsil-2018</strain>
    </source>
</reference>
<keyword evidence="2" id="KW-1185">Reference proteome</keyword>
<accession>A0ACB8D964</accession>
<gene>
    <name evidence="1" type="ORF">HPB49_024233</name>
</gene>
<dbReference type="Proteomes" id="UP000821865">
    <property type="component" value="Chromosome 3"/>
</dbReference>
<comment type="caution">
    <text evidence="1">The sequence shown here is derived from an EMBL/GenBank/DDBJ whole genome shotgun (WGS) entry which is preliminary data.</text>
</comment>
<dbReference type="EMBL" id="CM023472">
    <property type="protein sequence ID" value="KAH7960890.1"/>
    <property type="molecule type" value="Genomic_DNA"/>
</dbReference>
<organism evidence="1 2">
    <name type="scientific">Dermacentor silvarum</name>
    <name type="common">Tick</name>
    <dbReference type="NCBI Taxonomy" id="543639"/>
    <lineage>
        <taxon>Eukaryota</taxon>
        <taxon>Metazoa</taxon>
        <taxon>Ecdysozoa</taxon>
        <taxon>Arthropoda</taxon>
        <taxon>Chelicerata</taxon>
        <taxon>Arachnida</taxon>
        <taxon>Acari</taxon>
        <taxon>Parasitiformes</taxon>
        <taxon>Ixodida</taxon>
        <taxon>Ixodoidea</taxon>
        <taxon>Ixodidae</taxon>
        <taxon>Rhipicephalinae</taxon>
        <taxon>Dermacentor</taxon>
    </lineage>
</organism>